<keyword evidence="6" id="KW-1185">Reference proteome</keyword>
<evidence type="ECO:0000259" key="4">
    <source>
        <dbReference type="PROSITE" id="PS51898"/>
    </source>
</evidence>
<dbReference type="PANTHER" id="PTHR30349:SF41">
    <property type="entry name" value="INTEGRASE_RECOMBINASE PROTEIN MJ0367-RELATED"/>
    <property type="match status" value="1"/>
</dbReference>
<dbReference type="STRING" id="1849968.A8C32_09305"/>
<comment type="caution">
    <text evidence="5">The sequence shown here is derived from an EMBL/GenBank/DDBJ whole genome shotgun (WGS) entry which is preliminary data.</text>
</comment>
<proteinExistence type="inferred from homology"/>
<evidence type="ECO:0000256" key="1">
    <source>
        <dbReference type="ARBA" id="ARBA00008857"/>
    </source>
</evidence>
<dbReference type="GO" id="GO:0015074">
    <property type="term" value="P:DNA integration"/>
    <property type="evidence" value="ECO:0007669"/>
    <property type="project" value="InterPro"/>
</dbReference>
<dbReference type="InterPro" id="IPR011010">
    <property type="entry name" value="DNA_brk_join_enz"/>
</dbReference>
<dbReference type="EMBL" id="MDJD01000054">
    <property type="protein sequence ID" value="OEJ99348.1"/>
    <property type="molecule type" value="Genomic_DNA"/>
</dbReference>
<dbReference type="Pfam" id="PF00589">
    <property type="entry name" value="Phage_integrase"/>
    <property type="match status" value="1"/>
</dbReference>
<feature type="domain" description="Tyr recombinase" evidence="4">
    <location>
        <begin position="1"/>
        <end position="142"/>
    </location>
</feature>
<evidence type="ECO:0000313" key="6">
    <source>
        <dbReference type="Proteomes" id="UP000095713"/>
    </source>
</evidence>
<dbReference type="PROSITE" id="PS51898">
    <property type="entry name" value="TYR_RECOMBINASE"/>
    <property type="match status" value="1"/>
</dbReference>
<name>A0A1E5SJQ3_9FLAO</name>
<comment type="similarity">
    <text evidence="1">Belongs to the 'phage' integrase family.</text>
</comment>
<dbReference type="GO" id="GO:0006310">
    <property type="term" value="P:DNA recombination"/>
    <property type="evidence" value="ECO:0007669"/>
    <property type="project" value="UniProtKB-KW"/>
</dbReference>
<dbReference type="Proteomes" id="UP000095713">
    <property type="component" value="Unassembled WGS sequence"/>
</dbReference>
<dbReference type="Gene3D" id="1.10.443.10">
    <property type="entry name" value="Intergrase catalytic core"/>
    <property type="match status" value="1"/>
</dbReference>
<sequence>MRRKELLTLEMNDIDPNKGRIHIEEPKTRYARDIPMTKNAQQHIEDYLFNVRNRMLDSNSTLTSVFISEQGRAIRNSTLAKIMDKLNKKVSIDKKITRHLRRHSIATHLHRFLPLQDIAQFLGHRNLDSTMIYTHLKHEYYG</sequence>
<dbReference type="GO" id="GO:0003677">
    <property type="term" value="F:DNA binding"/>
    <property type="evidence" value="ECO:0007669"/>
    <property type="project" value="UniProtKB-KW"/>
</dbReference>
<reference evidence="5 6" key="1">
    <citation type="submission" date="2016-05" db="EMBL/GenBank/DDBJ databases">
        <title>Draft Genome Sequence of Algibacter sp. Strain SK-16 Isolated from the Surface Water of Aburatsubo Inlet.</title>
        <authorList>
            <person name="Wong S.-K."/>
            <person name="Yoshizawa S."/>
            <person name="Nakajima Y."/>
            <person name="Ogura Y."/>
            <person name="Tetsuya H."/>
            <person name="Hamasaki K."/>
        </authorList>
    </citation>
    <scope>NUCLEOTIDE SEQUENCE [LARGE SCALE GENOMIC DNA]</scope>
    <source>
        <strain evidence="5 6">SK-16</strain>
    </source>
</reference>
<protein>
    <recommendedName>
        <fullName evidence="4">Tyr recombinase domain-containing protein</fullName>
    </recommendedName>
</protein>
<accession>A0A1E5SJQ3</accession>
<evidence type="ECO:0000256" key="2">
    <source>
        <dbReference type="ARBA" id="ARBA00023125"/>
    </source>
</evidence>
<dbReference type="InterPro" id="IPR050090">
    <property type="entry name" value="Tyrosine_recombinase_XerCD"/>
</dbReference>
<keyword evidence="3" id="KW-0233">DNA recombination</keyword>
<dbReference type="SUPFAM" id="SSF56349">
    <property type="entry name" value="DNA breaking-rejoining enzymes"/>
    <property type="match status" value="1"/>
</dbReference>
<evidence type="ECO:0000313" key="5">
    <source>
        <dbReference type="EMBL" id="OEJ99348.1"/>
    </source>
</evidence>
<dbReference type="PANTHER" id="PTHR30349">
    <property type="entry name" value="PHAGE INTEGRASE-RELATED"/>
    <property type="match status" value="1"/>
</dbReference>
<dbReference type="AlphaFoldDB" id="A0A1E5SJQ3"/>
<dbReference type="InterPro" id="IPR002104">
    <property type="entry name" value="Integrase_catalytic"/>
</dbReference>
<gene>
    <name evidence="5" type="ORF">A8C32_09305</name>
</gene>
<dbReference type="InterPro" id="IPR013762">
    <property type="entry name" value="Integrase-like_cat_sf"/>
</dbReference>
<organism evidence="5 6">
    <name type="scientific">Flavivirga aquatica</name>
    <dbReference type="NCBI Taxonomy" id="1849968"/>
    <lineage>
        <taxon>Bacteria</taxon>
        <taxon>Pseudomonadati</taxon>
        <taxon>Bacteroidota</taxon>
        <taxon>Flavobacteriia</taxon>
        <taxon>Flavobacteriales</taxon>
        <taxon>Flavobacteriaceae</taxon>
        <taxon>Flavivirga</taxon>
    </lineage>
</organism>
<keyword evidence="2" id="KW-0238">DNA-binding</keyword>
<evidence type="ECO:0000256" key="3">
    <source>
        <dbReference type="ARBA" id="ARBA00023172"/>
    </source>
</evidence>